<name>A0AAD9N6I5_9ANNE</name>
<dbReference type="InterPro" id="IPR050283">
    <property type="entry name" value="E-box_TF_Regulators"/>
</dbReference>
<proteinExistence type="predicted"/>
<organism evidence="3 4">
    <name type="scientific">Paralvinella palmiformis</name>
    <dbReference type="NCBI Taxonomy" id="53620"/>
    <lineage>
        <taxon>Eukaryota</taxon>
        <taxon>Metazoa</taxon>
        <taxon>Spiralia</taxon>
        <taxon>Lophotrochozoa</taxon>
        <taxon>Annelida</taxon>
        <taxon>Polychaeta</taxon>
        <taxon>Sedentaria</taxon>
        <taxon>Canalipalpata</taxon>
        <taxon>Terebellida</taxon>
        <taxon>Terebelliformia</taxon>
        <taxon>Alvinellidae</taxon>
        <taxon>Paralvinella</taxon>
    </lineage>
</organism>
<feature type="region of interest" description="Disordered" evidence="1">
    <location>
        <begin position="1"/>
        <end position="22"/>
    </location>
</feature>
<dbReference type="GO" id="GO:0000981">
    <property type="term" value="F:DNA-binding transcription factor activity, RNA polymerase II-specific"/>
    <property type="evidence" value="ECO:0007669"/>
    <property type="project" value="TreeGrafter"/>
</dbReference>
<evidence type="ECO:0000256" key="1">
    <source>
        <dbReference type="SAM" id="MobiDB-lite"/>
    </source>
</evidence>
<comment type="caution">
    <text evidence="3">The sequence shown here is derived from an EMBL/GenBank/DDBJ whole genome shotgun (WGS) entry which is preliminary data.</text>
</comment>
<dbReference type="AlphaFoldDB" id="A0AAD9N6I5"/>
<dbReference type="InterPro" id="IPR011598">
    <property type="entry name" value="bHLH_dom"/>
</dbReference>
<dbReference type="PANTHER" id="PTHR23349:SF63">
    <property type="entry name" value="FER3-LIKE PROTEIN"/>
    <property type="match status" value="1"/>
</dbReference>
<evidence type="ECO:0000313" key="3">
    <source>
        <dbReference type="EMBL" id="KAK2158932.1"/>
    </source>
</evidence>
<accession>A0AAD9N6I5</accession>
<feature type="compositionally biased region" description="Basic and acidic residues" evidence="1">
    <location>
        <begin position="215"/>
        <end position="232"/>
    </location>
</feature>
<dbReference type="GO" id="GO:0000977">
    <property type="term" value="F:RNA polymerase II transcription regulatory region sequence-specific DNA binding"/>
    <property type="evidence" value="ECO:0007669"/>
    <property type="project" value="TreeGrafter"/>
</dbReference>
<dbReference type="Pfam" id="PF00010">
    <property type="entry name" value="HLH"/>
    <property type="match status" value="1"/>
</dbReference>
<dbReference type="PANTHER" id="PTHR23349">
    <property type="entry name" value="BASIC HELIX-LOOP-HELIX TRANSCRIPTION FACTOR, TWIST"/>
    <property type="match status" value="1"/>
</dbReference>
<feature type="region of interest" description="Disordered" evidence="1">
    <location>
        <begin position="215"/>
        <end position="265"/>
    </location>
</feature>
<gene>
    <name evidence="3" type="ORF">LSH36_161g01001</name>
</gene>
<keyword evidence="4" id="KW-1185">Reference proteome</keyword>
<dbReference type="Proteomes" id="UP001208570">
    <property type="component" value="Unassembled WGS sequence"/>
</dbReference>
<reference evidence="3" key="1">
    <citation type="journal article" date="2023" name="Mol. Biol. Evol.">
        <title>Third-Generation Sequencing Reveals the Adaptive Role of the Epigenome in Three Deep-Sea Polychaetes.</title>
        <authorList>
            <person name="Perez M."/>
            <person name="Aroh O."/>
            <person name="Sun Y."/>
            <person name="Lan Y."/>
            <person name="Juniper S.K."/>
            <person name="Young C.R."/>
            <person name="Angers B."/>
            <person name="Qian P.Y."/>
        </authorList>
    </citation>
    <scope>NUCLEOTIDE SEQUENCE</scope>
    <source>
        <strain evidence="3">P08H-3</strain>
    </source>
</reference>
<dbReference type="SUPFAM" id="SSF47459">
    <property type="entry name" value="HLH, helix-loop-helix DNA-binding domain"/>
    <property type="match status" value="1"/>
</dbReference>
<dbReference type="SMART" id="SM00353">
    <property type="entry name" value="HLH"/>
    <property type="match status" value="1"/>
</dbReference>
<dbReference type="GO" id="GO:0046983">
    <property type="term" value="F:protein dimerization activity"/>
    <property type="evidence" value="ECO:0007669"/>
    <property type="project" value="InterPro"/>
</dbReference>
<sequence>MAMTADPRAWQGGMEADDRSSYGVGGHQNWVGQDSTDIAKQGYYQSYGVESADRGGYYTDHAHGLSGDIASCEQSLYGSAQVVPIGPSPTMYDTIPHQHFTSGPSAEMEHWHIQMLSQTDPFIALPIRDGPTKRKRRRVISVEQRKAANIRERRRMYQLNEAFDGLRKRVPTFAYEKKLSRIETLKLAVTYIEFMTDLLDNNGEKCKKLLESAKNKDKDGADKSMVDDDLTRLSDNSGPVVGQSPSQSVGSKQSCDTSEDELCDS</sequence>
<dbReference type="Gene3D" id="4.10.280.10">
    <property type="entry name" value="Helix-loop-helix DNA-binding domain"/>
    <property type="match status" value="1"/>
</dbReference>
<feature type="compositionally biased region" description="Low complexity" evidence="1">
    <location>
        <begin position="237"/>
        <end position="254"/>
    </location>
</feature>
<evidence type="ECO:0000313" key="4">
    <source>
        <dbReference type="Proteomes" id="UP001208570"/>
    </source>
</evidence>
<dbReference type="GO" id="GO:0032502">
    <property type="term" value="P:developmental process"/>
    <property type="evidence" value="ECO:0007669"/>
    <property type="project" value="TreeGrafter"/>
</dbReference>
<evidence type="ECO:0000259" key="2">
    <source>
        <dbReference type="PROSITE" id="PS50888"/>
    </source>
</evidence>
<protein>
    <recommendedName>
        <fullName evidence="2">BHLH domain-containing protein</fullName>
    </recommendedName>
</protein>
<feature type="domain" description="BHLH" evidence="2">
    <location>
        <begin position="143"/>
        <end position="195"/>
    </location>
</feature>
<dbReference type="InterPro" id="IPR036638">
    <property type="entry name" value="HLH_DNA-bd_sf"/>
</dbReference>
<dbReference type="PROSITE" id="PS50888">
    <property type="entry name" value="BHLH"/>
    <property type="match status" value="1"/>
</dbReference>
<dbReference type="CDD" id="cd11415">
    <property type="entry name" value="bHLH_TS_FERD3L_NATO3"/>
    <property type="match status" value="1"/>
</dbReference>
<dbReference type="EMBL" id="JAODUP010000161">
    <property type="protein sequence ID" value="KAK2158932.1"/>
    <property type="molecule type" value="Genomic_DNA"/>
</dbReference>